<dbReference type="Pfam" id="PF19098">
    <property type="entry name" value="DUF5785"/>
    <property type="match status" value="1"/>
</dbReference>
<dbReference type="InterPro" id="IPR043903">
    <property type="entry name" value="DUF5785"/>
</dbReference>
<dbReference type="Proteomes" id="UP000011566">
    <property type="component" value="Unassembled WGS sequence"/>
</dbReference>
<evidence type="ECO:0000313" key="2">
    <source>
        <dbReference type="EMBL" id="EMA38400.1"/>
    </source>
</evidence>
<organism evidence="2 3">
    <name type="scientific">Halococcus hamelinensis 100A6</name>
    <dbReference type="NCBI Taxonomy" id="1132509"/>
    <lineage>
        <taxon>Archaea</taxon>
        <taxon>Methanobacteriati</taxon>
        <taxon>Methanobacteriota</taxon>
        <taxon>Stenosarchaea group</taxon>
        <taxon>Halobacteria</taxon>
        <taxon>Halobacteriales</taxon>
        <taxon>Halococcaceae</taxon>
        <taxon>Halococcus</taxon>
    </lineage>
</organism>
<evidence type="ECO:0000313" key="3">
    <source>
        <dbReference type="Proteomes" id="UP000011566"/>
    </source>
</evidence>
<dbReference type="RefSeq" id="WP_007693291.1">
    <property type="nucleotide sequence ID" value="NZ_AJRK01000391.1"/>
</dbReference>
<dbReference type="OrthoDB" id="284200at2157"/>
<protein>
    <submittedName>
        <fullName evidence="2">Uncharacterized protein</fullName>
    </submittedName>
</protein>
<name>M0M1X3_9EURY</name>
<dbReference type="eggNOG" id="arCOG04550">
    <property type="taxonomic scope" value="Archaea"/>
</dbReference>
<accession>M0M1X3</accession>
<gene>
    <name evidence="2" type="ORF">C447_09597</name>
</gene>
<dbReference type="PATRIC" id="fig|1132509.6.peg.2164"/>
<reference evidence="2 3" key="1">
    <citation type="journal article" date="2014" name="PLoS Genet.">
        <title>Phylogenetically driven sequencing of extremely halophilic archaea reveals strategies for static and dynamic osmo-response.</title>
        <authorList>
            <person name="Becker E.A."/>
            <person name="Seitzer P.M."/>
            <person name="Tritt A."/>
            <person name="Larsen D."/>
            <person name="Krusor M."/>
            <person name="Yao A.I."/>
            <person name="Wu D."/>
            <person name="Madern D."/>
            <person name="Eisen J.A."/>
            <person name="Darling A.E."/>
            <person name="Facciotti M.T."/>
        </authorList>
    </citation>
    <scope>NUCLEOTIDE SEQUENCE [LARGE SCALE GENOMIC DNA]</scope>
    <source>
        <strain evidence="2 3">100A6</strain>
    </source>
</reference>
<evidence type="ECO:0000256" key="1">
    <source>
        <dbReference type="SAM" id="MobiDB-lite"/>
    </source>
</evidence>
<comment type="caution">
    <text evidence="2">The sequence shown here is derived from an EMBL/GenBank/DDBJ whole genome shotgun (WGS) entry which is preliminary data.</text>
</comment>
<keyword evidence="3" id="KW-1185">Reference proteome</keyword>
<feature type="region of interest" description="Disordered" evidence="1">
    <location>
        <begin position="87"/>
        <end position="107"/>
    </location>
</feature>
<sequence length="107" mass="11985">MADWPHDPDGEEGSEGMRKYGQAIVAKKVDEGEDFPLDVAAFVAEHGDEPIRLNYERVVSLEAVFDGVEDDEIEDIQTMHQRVGESMRTNDLWEYDPEAEGPESSSA</sequence>
<dbReference type="AlphaFoldDB" id="M0M1X3"/>
<dbReference type="EMBL" id="AOMB01000030">
    <property type="protein sequence ID" value="EMA38400.1"/>
    <property type="molecule type" value="Genomic_DNA"/>
</dbReference>
<proteinExistence type="predicted"/>